<evidence type="ECO:0000256" key="9">
    <source>
        <dbReference type="SAM" id="Phobius"/>
    </source>
</evidence>
<comment type="caution">
    <text evidence="10">The sequence shown here is derived from an EMBL/GenBank/DDBJ whole genome shotgun (WGS) entry which is preliminary data.</text>
</comment>
<keyword evidence="6" id="KW-0406">Ion transport</keyword>
<evidence type="ECO:0000256" key="1">
    <source>
        <dbReference type="ARBA" id="ARBA00004651"/>
    </source>
</evidence>
<dbReference type="PANTHER" id="PTHR33281:SF19">
    <property type="entry name" value="VOLTAGE-DEPENDENT ANION CHANNEL-FORMING PROTEIN YNEE"/>
    <property type="match status" value="1"/>
</dbReference>
<accession>A0AAD5YTD5</accession>
<feature type="region of interest" description="Disordered" evidence="8">
    <location>
        <begin position="277"/>
        <end position="304"/>
    </location>
</feature>
<keyword evidence="3" id="KW-1003">Cell membrane</keyword>
<keyword evidence="2" id="KW-0813">Transport</keyword>
<evidence type="ECO:0000256" key="2">
    <source>
        <dbReference type="ARBA" id="ARBA00022448"/>
    </source>
</evidence>
<evidence type="ECO:0000256" key="5">
    <source>
        <dbReference type="ARBA" id="ARBA00022989"/>
    </source>
</evidence>
<dbReference type="AlphaFoldDB" id="A0AAD5YTD5"/>
<sequence>MSARNPRETRRSSTGHYNLLPAFRPSSTTPILLVTRQHSLLTWTFGRGSVIWRIWPAVLLHTSFAAGIYASPPLKTMERIVTLTMRGVVDLKIPGVMLTVLGVVIGFVISYRAGSGYDRYWMGRTCWSDIIKNVRTLSRLIWFHVPLRLSPRAGTEVDASSARRTVGEMKIIMAEKYMALDLVEGLAVALKHHVRGELGIYYQDLYHLLKPFHDHEHSVADYRQPTIRNTSTKPPRSAHKRRTAPIPDYVPSPDGVLSPTSVAHAHFEDPVIPPINAYGTFNPSHPSTHGQTQRPSSSSASSSDGHLILLAPEQLPRNTSLLSKVSGDLIPFSGLLDGIRSLFSTRKDHPLPGPTYSALHTKHRPLAVDGGQNLPVAILRQISDWLSVLEDRGTVPGELTCPSLSPATTLTQLTGTSLGQMIGILASMEDNLSTLERILTTPLPFTVWIYLFFLPFQLVKDFGWYTIPGVGIAAFIYLGFVAAGEEIEQPFGYDENDLDLDLFCREIIHNEIRHLRSTPCTNAYLGPEIEDRPSNTIHRHATTLVEVADGHPDESS</sequence>
<feature type="transmembrane region" description="Helical" evidence="9">
    <location>
        <begin position="91"/>
        <end position="114"/>
    </location>
</feature>
<dbReference type="GO" id="GO:0005254">
    <property type="term" value="F:chloride channel activity"/>
    <property type="evidence" value="ECO:0007669"/>
    <property type="project" value="InterPro"/>
</dbReference>
<evidence type="ECO:0000256" key="4">
    <source>
        <dbReference type="ARBA" id="ARBA00022692"/>
    </source>
</evidence>
<evidence type="ECO:0000313" key="11">
    <source>
        <dbReference type="Proteomes" id="UP001213000"/>
    </source>
</evidence>
<dbReference type="PANTHER" id="PTHR33281">
    <property type="entry name" value="UPF0187 PROTEIN YNEE"/>
    <property type="match status" value="1"/>
</dbReference>
<gene>
    <name evidence="10" type="ORF">NP233_g6772</name>
</gene>
<keyword evidence="4 9" id="KW-0812">Transmembrane</keyword>
<feature type="compositionally biased region" description="Polar residues" evidence="8">
    <location>
        <begin position="279"/>
        <end position="295"/>
    </location>
</feature>
<feature type="transmembrane region" description="Helical" evidence="9">
    <location>
        <begin position="438"/>
        <end position="456"/>
    </location>
</feature>
<protein>
    <submittedName>
        <fullName evidence="10">Uncharacterized protein</fullName>
    </submittedName>
</protein>
<evidence type="ECO:0000256" key="6">
    <source>
        <dbReference type="ARBA" id="ARBA00023065"/>
    </source>
</evidence>
<name>A0AAD5YTD5_9AGAR</name>
<feature type="transmembrane region" description="Helical" evidence="9">
    <location>
        <begin position="462"/>
        <end position="483"/>
    </location>
</feature>
<feature type="transmembrane region" description="Helical" evidence="9">
    <location>
        <begin position="50"/>
        <end position="71"/>
    </location>
</feature>
<dbReference type="Pfam" id="PF25539">
    <property type="entry name" value="Bestrophin_2"/>
    <property type="match status" value="2"/>
</dbReference>
<dbReference type="InterPro" id="IPR044669">
    <property type="entry name" value="YneE/VCCN1/2-like"/>
</dbReference>
<evidence type="ECO:0000256" key="7">
    <source>
        <dbReference type="ARBA" id="ARBA00023136"/>
    </source>
</evidence>
<keyword evidence="5 9" id="KW-1133">Transmembrane helix</keyword>
<dbReference type="Proteomes" id="UP001213000">
    <property type="component" value="Unassembled WGS sequence"/>
</dbReference>
<evidence type="ECO:0000256" key="8">
    <source>
        <dbReference type="SAM" id="MobiDB-lite"/>
    </source>
</evidence>
<dbReference type="EMBL" id="JANIEX010000459">
    <property type="protein sequence ID" value="KAJ3566803.1"/>
    <property type="molecule type" value="Genomic_DNA"/>
</dbReference>
<keyword evidence="7 9" id="KW-0472">Membrane</keyword>
<organism evidence="10 11">
    <name type="scientific">Leucocoprinus birnbaumii</name>
    <dbReference type="NCBI Taxonomy" id="56174"/>
    <lineage>
        <taxon>Eukaryota</taxon>
        <taxon>Fungi</taxon>
        <taxon>Dikarya</taxon>
        <taxon>Basidiomycota</taxon>
        <taxon>Agaricomycotina</taxon>
        <taxon>Agaricomycetes</taxon>
        <taxon>Agaricomycetidae</taxon>
        <taxon>Agaricales</taxon>
        <taxon>Agaricineae</taxon>
        <taxon>Agaricaceae</taxon>
        <taxon>Leucocoprinus</taxon>
    </lineage>
</organism>
<proteinExistence type="predicted"/>
<evidence type="ECO:0000313" key="10">
    <source>
        <dbReference type="EMBL" id="KAJ3566803.1"/>
    </source>
</evidence>
<evidence type="ECO:0000256" key="3">
    <source>
        <dbReference type="ARBA" id="ARBA00022475"/>
    </source>
</evidence>
<feature type="region of interest" description="Disordered" evidence="8">
    <location>
        <begin position="223"/>
        <end position="252"/>
    </location>
</feature>
<keyword evidence="11" id="KW-1185">Reference proteome</keyword>
<reference evidence="10" key="1">
    <citation type="submission" date="2022-07" db="EMBL/GenBank/DDBJ databases">
        <title>Genome Sequence of Leucocoprinus birnbaumii.</title>
        <authorList>
            <person name="Buettner E."/>
        </authorList>
    </citation>
    <scope>NUCLEOTIDE SEQUENCE</scope>
    <source>
        <strain evidence="10">VT141</strain>
    </source>
</reference>
<dbReference type="GO" id="GO:0005886">
    <property type="term" value="C:plasma membrane"/>
    <property type="evidence" value="ECO:0007669"/>
    <property type="project" value="UniProtKB-SubCell"/>
</dbReference>
<comment type="subcellular location">
    <subcellularLocation>
        <location evidence="1">Cell membrane</location>
        <topology evidence="1">Multi-pass membrane protein</topology>
    </subcellularLocation>
</comment>